<evidence type="ECO:0000256" key="6">
    <source>
        <dbReference type="SAM" id="Phobius"/>
    </source>
</evidence>
<evidence type="ECO:0000256" key="1">
    <source>
        <dbReference type="ARBA" id="ARBA00004651"/>
    </source>
</evidence>
<feature type="transmembrane region" description="Helical" evidence="6">
    <location>
        <begin position="264"/>
        <end position="282"/>
    </location>
</feature>
<evidence type="ECO:0000256" key="4">
    <source>
        <dbReference type="ARBA" id="ARBA00022989"/>
    </source>
</evidence>
<dbReference type="Proteomes" id="UP000744980">
    <property type="component" value="Unassembled WGS sequence"/>
</dbReference>
<keyword evidence="2" id="KW-1003">Cell membrane</keyword>
<dbReference type="PANTHER" id="PTHR43124:SF3">
    <property type="entry name" value="CHLORAMPHENICOL EFFLUX PUMP RV0191"/>
    <property type="match status" value="1"/>
</dbReference>
<keyword evidence="4 6" id="KW-1133">Transmembrane helix</keyword>
<reference evidence="8 9" key="1">
    <citation type="submission" date="2020-01" db="EMBL/GenBank/DDBJ databases">
        <title>Draft genome assembly of Ensifer adhaerens T173.</title>
        <authorList>
            <person name="Craig J.E."/>
            <person name="Stinchcombe J.R."/>
        </authorList>
    </citation>
    <scope>NUCLEOTIDE SEQUENCE [LARGE SCALE GENOMIC DNA]</scope>
    <source>
        <strain evidence="8 9">T173</strain>
    </source>
</reference>
<evidence type="ECO:0000259" key="7">
    <source>
        <dbReference type="PROSITE" id="PS50850"/>
    </source>
</evidence>
<proteinExistence type="predicted"/>
<evidence type="ECO:0000256" key="2">
    <source>
        <dbReference type="ARBA" id="ARBA00022475"/>
    </source>
</evidence>
<dbReference type="SUPFAM" id="SSF103473">
    <property type="entry name" value="MFS general substrate transporter"/>
    <property type="match status" value="1"/>
</dbReference>
<feature type="transmembrane region" description="Helical" evidence="6">
    <location>
        <begin position="96"/>
        <end position="115"/>
    </location>
</feature>
<dbReference type="Pfam" id="PF07690">
    <property type="entry name" value="MFS_1"/>
    <property type="match status" value="1"/>
</dbReference>
<feature type="transmembrane region" description="Helical" evidence="6">
    <location>
        <begin position="289"/>
        <end position="308"/>
    </location>
</feature>
<feature type="transmembrane region" description="Helical" evidence="6">
    <location>
        <begin position="64"/>
        <end position="87"/>
    </location>
</feature>
<keyword evidence="3 6" id="KW-0812">Transmembrane</keyword>
<gene>
    <name evidence="8" type="ORF">GFB56_20265</name>
</gene>
<keyword evidence="5 6" id="KW-0472">Membrane</keyword>
<protein>
    <submittedName>
        <fullName evidence="8">MFS transporter</fullName>
    </submittedName>
</protein>
<evidence type="ECO:0000256" key="5">
    <source>
        <dbReference type="ARBA" id="ARBA00023136"/>
    </source>
</evidence>
<dbReference type="EMBL" id="WXFA01000013">
    <property type="protein sequence ID" value="MBM3093111.1"/>
    <property type="molecule type" value="Genomic_DNA"/>
</dbReference>
<keyword evidence="9" id="KW-1185">Reference proteome</keyword>
<dbReference type="InterPro" id="IPR011701">
    <property type="entry name" value="MFS"/>
</dbReference>
<sequence>MQSTDCALPAPQEAASTPVVVAGAGLPLAALLALATAGFITILTEASPAGLLLQISADLDVSQSLAGQMVTIYAIGSLVAAIPLVALTKTWRRRPLLITAISGFAVVNTVTALSTDYVVTMAARFLAGVFAGLLWALAAGYASRMVPPQQQGRAITVAMLGAPVALSIGIPAGTLLGAMAGWRLTFGLLSIMAALLVGWVLWSLPNSPGQRAERRLALSSVFRLPGIRPILFVMFAVVFAHNILYTYIVPFLEPSGLDARADTVLLVFGIASLVVIPIIGALVDRHLRLLVLASMMLFAAASLLLAVWGEQSAAIYIGVVAWGLAFGGAATLFQTASAKAAGTEADAAQSMIVTAWNAAMAGGGLAGGVLLDSVGAAIFPAVLLAILLQAPAVAWASRHGFPSRSG</sequence>
<feature type="transmembrane region" description="Helical" evidence="6">
    <location>
        <begin position="184"/>
        <end position="204"/>
    </location>
</feature>
<dbReference type="InterPro" id="IPR036259">
    <property type="entry name" value="MFS_trans_sf"/>
</dbReference>
<feature type="transmembrane region" description="Helical" evidence="6">
    <location>
        <begin position="121"/>
        <end position="142"/>
    </location>
</feature>
<organism evidence="8 9">
    <name type="scientific">Ensifer canadensis</name>
    <dbReference type="NCBI Taxonomy" id="555315"/>
    <lineage>
        <taxon>Bacteria</taxon>
        <taxon>Pseudomonadati</taxon>
        <taxon>Pseudomonadota</taxon>
        <taxon>Alphaproteobacteria</taxon>
        <taxon>Hyphomicrobiales</taxon>
        <taxon>Rhizobiaceae</taxon>
        <taxon>Sinorhizobium/Ensifer group</taxon>
        <taxon>Ensifer</taxon>
    </lineage>
</organism>
<feature type="transmembrane region" description="Helical" evidence="6">
    <location>
        <begin position="314"/>
        <end position="333"/>
    </location>
</feature>
<name>A0AAW4FP77_9HYPH</name>
<feature type="transmembrane region" description="Helical" evidence="6">
    <location>
        <begin position="20"/>
        <end position="44"/>
    </location>
</feature>
<comment type="subcellular location">
    <subcellularLocation>
        <location evidence="1">Cell membrane</location>
        <topology evidence="1">Multi-pass membrane protein</topology>
    </subcellularLocation>
</comment>
<dbReference type="GO" id="GO:0022857">
    <property type="term" value="F:transmembrane transporter activity"/>
    <property type="evidence" value="ECO:0007669"/>
    <property type="project" value="InterPro"/>
</dbReference>
<accession>A0AAW4FP77</accession>
<comment type="caution">
    <text evidence="8">The sequence shown here is derived from an EMBL/GenBank/DDBJ whole genome shotgun (WGS) entry which is preliminary data.</text>
</comment>
<dbReference type="Gene3D" id="1.20.1250.20">
    <property type="entry name" value="MFS general substrate transporter like domains"/>
    <property type="match status" value="1"/>
</dbReference>
<evidence type="ECO:0000313" key="9">
    <source>
        <dbReference type="Proteomes" id="UP000744980"/>
    </source>
</evidence>
<dbReference type="GO" id="GO:0005886">
    <property type="term" value="C:plasma membrane"/>
    <property type="evidence" value="ECO:0007669"/>
    <property type="project" value="UniProtKB-SubCell"/>
</dbReference>
<dbReference type="PANTHER" id="PTHR43124">
    <property type="entry name" value="PURINE EFFLUX PUMP PBUE"/>
    <property type="match status" value="1"/>
</dbReference>
<feature type="transmembrane region" description="Helical" evidence="6">
    <location>
        <begin position="377"/>
        <end position="396"/>
    </location>
</feature>
<dbReference type="PROSITE" id="PS50850">
    <property type="entry name" value="MFS"/>
    <property type="match status" value="1"/>
</dbReference>
<dbReference type="CDD" id="cd17324">
    <property type="entry name" value="MFS_NepI_like"/>
    <property type="match status" value="1"/>
</dbReference>
<feature type="transmembrane region" description="Helical" evidence="6">
    <location>
        <begin position="154"/>
        <end position="178"/>
    </location>
</feature>
<dbReference type="AlphaFoldDB" id="A0AAW4FP77"/>
<feature type="domain" description="Major facilitator superfamily (MFS) profile" evidence="7">
    <location>
        <begin position="30"/>
        <end position="406"/>
    </location>
</feature>
<dbReference type="RefSeq" id="WP_025425047.1">
    <property type="nucleotide sequence ID" value="NZ_CP083370.1"/>
</dbReference>
<feature type="transmembrane region" description="Helical" evidence="6">
    <location>
        <begin position="225"/>
        <end position="244"/>
    </location>
</feature>
<dbReference type="InterPro" id="IPR050189">
    <property type="entry name" value="MFS_Efflux_Transporters"/>
</dbReference>
<evidence type="ECO:0000313" key="8">
    <source>
        <dbReference type="EMBL" id="MBM3093111.1"/>
    </source>
</evidence>
<dbReference type="InterPro" id="IPR020846">
    <property type="entry name" value="MFS_dom"/>
</dbReference>
<feature type="transmembrane region" description="Helical" evidence="6">
    <location>
        <begin position="353"/>
        <end position="371"/>
    </location>
</feature>
<evidence type="ECO:0000256" key="3">
    <source>
        <dbReference type="ARBA" id="ARBA00022692"/>
    </source>
</evidence>